<dbReference type="InterPro" id="IPR036155">
    <property type="entry name" value="Crypto/Photolyase_N_sf"/>
</dbReference>
<reference evidence="2" key="1">
    <citation type="submission" date="2018-05" db="EMBL/GenBank/DDBJ databases">
        <title>Plant species dependent abundance and diversity of IncP-1 plasmids in the rhizosphere - sequence analysis provides new insights into the role as efficient and dynamic means for rapid bacterial adaptation.</title>
        <authorList>
            <person name="Nour E."/>
            <person name="Shintani M."/>
            <person name="Elsayed T."/>
            <person name="Blau K."/>
            <person name="Jechalke S."/>
            <person name="Sproeer C."/>
            <person name="Bunk B."/>
            <person name="Overmann J."/>
            <person name="Smalla K."/>
        </authorList>
    </citation>
    <scope>NUCLEOTIDE SEQUENCE</scope>
    <source>
        <plasmid evidence="2">pTT60</plasmid>
    </source>
</reference>
<evidence type="ECO:0000256" key="1">
    <source>
        <dbReference type="SAM" id="MobiDB-lite"/>
    </source>
</evidence>
<dbReference type="AlphaFoldDB" id="A0A515HKC6"/>
<feature type="compositionally biased region" description="Pro residues" evidence="1">
    <location>
        <begin position="88"/>
        <end position="97"/>
    </location>
</feature>
<dbReference type="EMBL" id="MH392246">
    <property type="protein sequence ID" value="QDL89883.1"/>
    <property type="molecule type" value="Genomic_DNA"/>
</dbReference>
<name>A0A515HKC6_9ZZZZ</name>
<organism evidence="2">
    <name type="scientific">Sym plasmid</name>
    <dbReference type="NCBI Taxonomy" id="28430"/>
    <lineage>
        <taxon>other sequences</taxon>
        <taxon>plasmids</taxon>
    </lineage>
</organism>
<dbReference type="SUPFAM" id="SSF52425">
    <property type="entry name" value="Cryptochrome/photolyase, N-terminal domain"/>
    <property type="match status" value="1"/>
</dbReference>
<evidence type="ECO:0000313" key="2">
    <source>
        <dbReference type="EMBL" id="QDL89883.1"/>
    </source>
</evidence>
<feature type="region of interest" description="Disordered" evidence="1">
    <location>
        <begin position="77"/>
        <end position="133"/>
    </location>
</feature>
<geneLocation type="plasmid" evidence="2">
    <name>pTT60</name>
</geneLocation>
<sequence>MPKSYPEELAEWVKKREATRPRQDKNVVAFLALKSDVQDAIAAGYSLLTIWEHLHEKGKIPYRYETFLKHVRRHIKGRPPAVVDGQPSTPPDPPRPPAAGKTAAPRPQQPTKSAPPAPAGFKFDSQPKKEDLL</sequence>
<accession>A0A515HKC6</accession>
<keyword evidence="2" id="KW-0614">Plasmid</keyword>
<proteinExistence type="predicted"/>
<dbReference type="InterPro" id="IPR035225">
    <property type="entry name" value="DUF5338"/>
</dbReference>
<dbReference type="Pfam" id="PF17273">
    <property type="entry name" value="DUF5338"/>
    <property type="match status" value="1"/>
</dbReference>
<gene>
    <name evidence="2" type="ORF">pTT60_00018</name>
</gene>
<protein>
    <submittedName>
        <fullName evidence="2">Conjugal transfer protein TraK</fullName>
    </submittedName>
</protein>